<sequence length="323" mass="34481">MQSRLIDPAGPAIPALGLGCMGMSTNYGPADQDESLATLHRALELGVVHFDTSASYGDGRNEELLARFLPGNRDRVFLATKFAIRRDGGVHRVDSSPAWARESCENSLRRLGVDVVDLFYLHRRNPEVPIEDTVAAMADLVTQGKVRHLGLSEVGAETIRRAHAVHPISALQIEYSLFSRDIEDEVLPVCRELGIRIVAYSPVGRGLLTGTIRSTAGLDDSDNRLNHPRFAAGNLDHNLALVDRIRDIAGAAGCTPAQVAIAWVLAQGDDVHAIPGTTRRTHLAENVGAADVVLTAEQLAALSGLGSAAGARLSAFAQAMVGH</sequence>
<dbReference type="GO" id="GO:0005737">
    <property type="term" value="C:cytoplasm"/>
    <property type="evidence" value="ECO:0007669"/>
    <property type="project" value="TreeGrafter"/>
</dbReference>
<evidence type="ECO:0000313" key="3">
    <source>
        <dbReference type="EMBL" id="GIF97535.1"/>
    </source>
</evidence>
<dbReference type="InterPro" id="IPR023210">
    <property type="entry name" value="NADP_OxRdtase_dom"/>
</dbReference>
<accession>A0A8J3P0M2</accession>
<dbReference type="SUPFAM" id="SSF51430">
    <property type="entry name" value="NAD(P)-linked oxidoreductase"/>
    <property type="match status" value="1"/>
</dbReference>
<dbReference type="AlphaFoldDB" id="A0A8J3P0M2"/>
<keyword evidence="4" id="KW-1185">Reference proteome</keyword>
<dbReference type="PRINTS" id="PR00069">
    <property type="entry name" value="ALDKETRDTASE"/>
</dbReference>
<dbReference type="Pfam" id="PF00248">
    <property type="entry name" value="Aldo_ket_red"/>
    <property type="match status" value="1"/>
</dbReference>
<evidence type="ECO:0000256" key="1">
    <source>
        <dbReference type="ARBA" id="ARBA00023002"/>
    </source>
</evidence>
<feature type="domain" description="NADP-dependent oxidoreductase" evidence="2">
    <location>
        <begin position="16"/>
        <end position="303"/>
    </location>
</feature>
<name>A0A8J3P0M2_9ACTN</name>
<dbReference type="EMBL" id="BONH01000009">
    <property type="protein sequence ID" value="GIF97535.1"/>
    <property type="molecule type" value="Genomic_DNA"/>
</dbReference>
<dbReference type="Gene3D" id="3.20.20.100">
    <property type="entry name" value="NADP-dependent oxidoreductase domain"/>
    <property type="match status" value="1"/>
</dbReference>
<dbReference type="PANTHER" id="PTHR43625:SF40">
    <property type="entry name" value="ALDO-KETO REDUCTASE YAKC [NADP(+)]"/>
    <property type="match status" value="1"/>
</dbReference>
<dbReference type="Proteomes" id="UP000659904">
    <property type="component" value="Unassembled WGS sequence"/>
</dbReference>
<dbReference type="PROSITE" id="PS51257">
    <property type="entry name" value="PROKAR_LIPOPROTEIN"/>
    <property type="match status" value="1"/>
</dbReference>
<gene>
    <name evidence="3" type="ORF">Cci01nite_26290</name>
</gene>
<dbReference type="GO" id="GO:0016491">
    <property type="term" value="F:oxidoreductase activity"/>
    <property type="evidence" value="ECO:0007669"/>
    <property type="project" value="UniProtKB-KW"/>
</dbReference>
<dbReference type="InterPro" id="IPR036812">
    <property type="entry name" value="NAD(P)_OxRdtase_dom_sf"/>
</dbReference>
<dbReference type="InterPro" id="IPR020471">
    <property type="entry name" value="AKR"/>
</dbReference>
<keyword evidence="1" id="KW-0560">Oxidoreductase</keyword>
<organism evidence="3 4">
    <name type="scientific">Catellatospora citrea</name>
    <dbReference type="NCBI Taxonomy" id="53366"/>
    <lineage>
        <taxon>Bacteria</taxon>
        <taxon>Bacillati</taxon>
        <taxon>Actinomycetota</taxon>
        <taxon>Actinomycetes</taxon>
        <taxon>Micromonosporales</taxon>
        <taxon>Micromonosporaceae</taxon>
        <taxon>Catellatospora</taxon>
    </lineage>
</organism>
<evidence type="ECO:0000313" key="4">
    <source>
        <dbReference type="Proteomes" id="UP000659904"/>
    </source>
</evidence>
<proteinExistence type="predicted"/>
<evidence type="ECO:0000259" key="2">
    <source>
        <dbReference type="Pfam" id="PF00248"/>
    </source>
</evidence>
<dbReference type="RefSeq" id="WP_120315071.1">
    <property type="nucleotide sequence ID" value="NZ_BONH01000009.1"/>
</dbReference>
<protein>
    <submittedName>
        <fullName evidence="3">Oxidoreductase</fullName>
    </submittedName>
</protein>
<comment type="caution">
    <text evidence="3">The sequence shown here is derived from an EMBL/GenBank/DDBJ whole genome shotgun (WGS) entry which is preliminary data.</text>
</comment>
<dbReference type="InterPro" id="IPR050791">
    <property type="entry name" value="Aldo-Keto_reductase"/>
</dbReference>
<reference evidence="3 4" key="1">
    <citation type="submission" date="2021-01" db="EMBL/GenBank/DDBJ databases">
        <title>Whole genome shotgun sequence of Catellatospora citrea NBRC 14495.</title>
        <authorList>
            <person name="Komaki H."/>
            <person name="Tamura T."/>
        </authorList>
    </citation>
    <scope>NUCLEOTIDE SEQUENCE [LARGE SCALE GENOMIC DNA]</scope>
    <source>
        <strain evidence="3 4">NBRC 14495</strain>
    </source>
</reference>
<dbReference type="PANTHER" id="PTHR43625">
    <property type="entry name" value="AFLATOXIN B1 ALDEHYDE REDUCTASE"/>
    <property type="match status" value="1"/>
</dbReference>
<dbReference type="CDD" id="cd19076">
    <property type="entry name" value="AKR_AKR13A_13D"/>
    <property type="match status" value="1"/>
</dbReference>